<dbReference type="GO" id="GO:0005634">
    <property type="term" value="C:nucleus"/>
    <property type="evidence" value="ECO:0007669"/>
    <property type="project" value="TreeGrafter"/>
</dbReference>
<evidence type="ECO:0000313" key="1">
    <source>
        <dbReference type="EMBL" id="KZO91542.1"/>
    </source>
</evidence>
<name>A0A167HEK5_CALVF</name>
<dbReference type="EMBL" id="KV417321">
    <property type="protein sequence ID" value="KZO91542.1"/>
    <property type="molecule type" value="Genomic_DNA"/>
</dbReference>
<accession>A0A167HEK5</accession>
<dbReference type="GO" id="GO:0000309">
    <property type="term" value="F:nicotinamide-nucleotide adenylyltransferase activity"/>
    <property type="evidence" value="ECO:0007669"/>
    <property type="project" value="TreeGrafter"/>
</dbReference>
<gene>
    <name evidence="1" type="ORF">CALVIDRAFT_541714</name>
</gene>
<dbReference type="PANTHER" id="PTHR31285:SF0">
    <property type="entry name" value="NICOTINAMIDE MONONUCLEOTIDE ADENYLYLTRANSFERASE"/>
    <property type="match status" value="1"/>
</dbReference>
<reference evidence="1 2" key="1">
    <citation type="journal article" date="2016" name="Mol. Biol. Evol.">
        <title>Comparative Genomics of Early-Diverging Mushroom-Forming Fungi Provides Insights into the Origins of Lignocellulose Decay Capabilities.</title>
        <authorList>
            <person name="Nagy L.G."/>
            <person name="Riley R."/>
            <person name="Tritt A."/>
            <person name="Adam C."/>
            <person name="Daum C."/>
            <person name="Floudas D."/>
            <person name="Sun H."/>
            <person name="Yadav J.S."/>
            <person name="Pangilinan J."/>
            <person name="Larsson K.H."/>
            <person name="Matsuura K."/>
            <person name="Barry K."/>
            <person name="Labutti K."/>
            <person name="Kuo R."/>
            <person name="Ohm R.A."/>
            <person name="Bhattacharya S.S."/>
            <person name="Shirouzu T."/>
            <person name="Yoshinaga Y."/>
            <person name="Martin F.M."/>
            <person name="Grigoriev I.V."/>
            <person name="Hibbett D.S."/>
        </authorList>
    </citation>
    <scope>NUCLEOTIDE SEQUENCE [LARGE SCALE GENOMIC DNA]</scope>
    <source>
        <strain evidence="1 2">TUFC12733</strain>
    </source>
</reference>
<dbReference type="OrthoDB" id="5591297at2759"/>
<organism evidence="1 2">
    <name type="scientific">Calocera viscosa (strain TUFC12733)</name>
    <dbReference type="NCBI Taxonomy" id="1330018"/>
    <lineage>
        <taxon>Eukaryota</taxon>
        <taxon>Fungi</taxon>
        <taxon>Dikarya</taxon>
        <taxon>Basidiomycota</taxon>
        <taxon>Agaricomycotina</taxon>
        <taxon>Dacrymycetes</taxon>
        <taxon>Dacrymycetales</taxon>
        <taxon>Dacrymycetaceae</taxon>
        <taxon>Calocera</taxon>
    </lineage>
</organism>
<dbReference type="AlphaFoldDB" id="A0A167HEK5"/>
<dbReference type="GO" id="GO:0005737">
    <property type="term" value="C:cytoplasm"/>
    <property type="evidence" value="ECO:0007669"/>
    <property type="project" value="TreeGrafter"/>
</dbReference>
<sequence length="279" mass="30710">MTGRSRESIEGAIGRLHSTTEKSLELVFQSHDGWPFEDAAGSAVVNADDLVLSVFDSSFNPPTLAHLSIALLDRPSSEAPFDAHLLLLSITNADKKLKPTDATYVQRVEMMILLAQDMTSLQPGTRVAVGIIDEPTFVGKCRVIRNTFGRASGKSMRDVRVWFGIGWDTLLRLFAERYYGGHEGMVEQLEGFFGRDGSGVICARRGEGPEADEKAFFATEQVKRWMDGGKVVMVDIGESAAFSSTAIRDAVDKGQDVWRSMCTTSVAQYVDREGLYRSL</sequence>
<protein>
    <submittedName>
        <fullName evidence="1">Nucleotidylyl transferase</fullName>
    </submittedName>
</protein>
<dbReference type="PANTHER" id="PTHR31285">
    <property type="entry name" value="NICOTINAMIDE MONONUCLEOTIDE ADENYLYLTRANSFERASE"/>
    <property type="match status" value="1"/>
</dbReference>
<proteinExistence type="predicted"/>
<evidence type="ECO:0000313" key="2">
    <source>
        <dbReference type="Proteomes" id="UP000076738"/>
    </source>
</evidence>
<dbReference type="InterPro" id="IPR014729">
    <property type="entry name" value="Rossmann-like_a/b/a_fold"/>
</dbReference>
<dbReference type="STRING" id="1330018.A0A167HEK5"/>
<dbReference type="Gene3D" id="3.40.50.620">
    <property type="entry name" value="HUPs"/>
    <property type="match status" value="1"/>
</dbReference>
<keyword evidence="1" id="KW-0808">Transferase</keyword>
<keyword evidence="2" id="KW-1185">Reference proteome</keyword>
<dbReference type="GO" id="GO:0016887">
    <property type="term" value="F:ATP hydrolysis activity"/>
    <property type="evidence" value="ECO:0007669"/>
    <property type="project" value="TreeGrafter"/>
</dbReference>
<dbReference type="SUPFAM" id="SSF52374">
    <property type="entry name" value="Nucleotidylyl transferase"/>
    <property type="match status" value="1"/>
</dbReference>
<dbReference type="Proteomes" id="UP000076738">
    <property type="component" value="Unassembled WGS sequence"/>
</dbReference>